<accession>Q4RZ60</accession>
<dbReference type="EMBL" id="CAAE01014963">
    <property type="protein sequence ID" value="CAG06322.1"/>
    <property type="molecule type" value="Genomic_DNA"/>
</dbReference>
<dbReference type="KEGG" id="tng:GSTEN00026636G001"/>
<comment type="caution">
    <text evidence="1">The sequence shown here is derived from an EMBL/GenBank/DDBJ whole genome shotgun (WGS) entry which is preliminary data.</text>
</comment>
<organism evidence="1">
    <name type="scientific">Tetraodon nigroviridis</name>
    <name type="common">Spotted green pufferfish</name>
    <name type="synonym">Chelonodon nigroviridis</name>
    <dbReference type="NCBI Taxonomy" id="99883"/>
    <lineage>
        <taxon>Eukaryota</taxon>
        <taxon>Metazoa</taxon>
        <taxon>Chordata</taxon>
        <taxon>Craniata</taxon>
        <taxon>Vertebrata</taxon>
        <taxon>Euteleostomi</taxon>
        <taxon>Actinopterygii</taxon>
        <taxon>Neopterygii</taxon>
        <taxon>Teleostei</taxon>
        <taxon>Neoteleostei</taxon>
        <taxon>Acanthomorphata</taxon>
        <taxon>Eupercaria</taxon>
        <taxon>Tetraodontiformes</taxon>
        <taxon>Tetradontoidea</taxon>
        <taxon>Tetraodontidae</taxon>
        <taxon>Tetraodon</taxon>
    </lineage>
</organism>
<reference evidence="1" key="2">
    <citation type="submission" date="2004-02" db="EMBL/GenBank/DDBJ databases">
        <authorList>
            <consortium name="Genoscope"/>
            <consortium name="Whitehead Institute Centre for Genome Research"/>
        </authorList>
    </citation>
    <scope>NUCLEOTIDE SEQUENCE</scope>
</reference>
<feature type="non-terminal residue" evidence="1">
    <location>
        <position position="1"/>
    </location>
</feature>
<gene>
    <name evidence="1" type="ORF">GSTENG00026636001</name>
</gene>
<reference evidence="1" key="1">
    <citation type="journal article" date="2004" name="Nature">
        <title>Genome duplication in the teleost fish Tetraodon nigroviridis reveals the early vertebrate proto-karyotype.</title>
        <authorList>
            <person name="Jaillon O."/>
            <person name="Aury J.-M."/>
            <person name="Brunet F."/>
            <person name="Petit J.-L."/>
            <person name="Stange-Thomann N."/>
            <person name="Mauceli E."/>
            <person name="Bouneau L."/>
            <person name="Fischer C."/>
            <person name="Ozouf-Costaz C."/>
            <person name="Bernot A."/>
            <person name="Nicaud S."/>
            <person name="Jaffe D."/>
            <person name="Fisher S."/>
            <person name="Lutfalla G."/>
            <person name="Dossat C."/>
            <person name="Segurens B."/>
            <person name="Dasilva C."/>
            <person name="Salanoubat M."/>
            <person name="Levy M."/>
            <person name="Boudet N."/>
            <person name="Castellano S."/>
            <person name="Anthouard V."/>
            <person name="Jubin C."/>
            <person name="Castelli V."/>
            <person name="Katinka M."/>
            <person name="Vacherie B."/>
            <person name="Biemont C."/>
            <person name="Skalli Z."/>
            <person name="Cattolico L."/>
            <person name="Poulain J."/>
            <person name="De Berardinis V."/>
            <person name="Cruaud C."/>
            <person name="Duprat S."/>
            <person name="Brottier P."/>
            <person name="Coutanceau J.-P."/>
            <person name="Gouzy J."/>
            <person name="Parra G."/>
            <person name="Lardier G."/>
            <person name="Chapple C."/>
            <person name="McKernan K.J."/>
            <person name="McEwan P."/>
            <person name="Bosak S."/>
            <person name="Kellis M."/>
            <person name="Volff J.-N."/>
            <person name="Guigo R."/>
            <person name="Zody M.C."/>
            <person name="Mesirov J."/>
            <person name="Lindblad-Toh K."/>
            <person name="Birren B."/>
            <person name="Nusbaum C."/>
            <person name="Kahn D."/>
            <person name="Robinson-Rechavi M."/>
            <person name="Laudet V."/>
            <person name="Schachter V."/>
            <person name="Quetier F."/>
            <person name="Saurin W."/>
            <person name="Scarpelli C."/>
            <person name="Wincker P."/>
            <person name="Lander E.S."/>
            <person name="Weissenbach J."/>
            <person name="Roest Crollius H."/>
        </authorList>
    </citation>
    <scope>NUCLEOTIDE SEQUENCE [LARGE SCALE GENOMIC DNA]</scope>
</reference>
<proteinExistence type="predicted"/>
<sequence>HRGQSKQRGGGTRFGPQASILSWPFHHRGDRDMLTLC</sequence>
<evidence type="ECO:0000313" key="1">
    <source>
        <dbReference type="EMBL" id="CAG06322.1"/>
    </source>
</evidence>
<protein>
    <submittedName>
        <fullName evidence="1">(spotted green pufferfish) hypothetical protein</fullName>
    </submittedName>
</protein>
<name>Q4RZ60_TETNG</name>
<dbReference type="AlphaFoldDB" id="Q4RZ60"/>